<dbReference type="Proteomes" id="UP000280834">
    <property type="component" value="Unassembled WGS sequence"/>
</dbReference>
<evidence type="ECO:0000313" key="3">
    <source>
        <dbReference type="Proteomes" id="UP000280834"/>
    </source>
</evidence>
<accession>A0A3P7VPD3</accession>
<protein>
    <submittedName>
        <fullName evidence="2">Uncharacterized protein</fullName>
    </submittedName>
</protein>
<dbReference type="AlphaFoldDB" id="A0A3P7VPD3"/>
<feature type="region of interest" description="Disordered" evidence="1">
    <location>
        <begin position="1"/>
        <end position="47"/>
    </location>
</feature>
<name>A0A3P7VPD3_9BILA</name>
<evidence type="ECO:0000313" key="2">
    <source>
        <dbReference type="EMBL" id="VDO36284.1"/>
    </source>
</evidence>
<evidence type="ECO:0000256" key="1">
    <source>
        <dbReference type="SAM" id="MobiDB-lite"/>
    </source>
</evidence>
<sequence length="47" mass="5657">MESNEENSMKKDEKEREKERKKEKSNDGKKQLKDMNKVEEAKSKDEL</sequence>
<gene>
    <name evidence="2" type="ORF">BTMF_LOCUS10650</name>
</gene>
<keyword evidence="3" id="KW-1185">Reference proteome</keyword>
<reference evidence="2 3" key="1">
    <citation type="submission" date="2018-11" db="EMBL/GenBank/DDBJ databases">
        <authorList>
            <consortium name="Pathogen Informatics"/>
        </authorList>
    </citation>
    <scope>NUCLEOTIDE SEQUENCE [LARGE SCALE GENOMIC DNA]</scope>
</reference>
<dbReference type="EMBL" id="UZAG01017732">
    <property type="protein sequence ID" value="VDO36284.1"/>
    <property type="molecule type" value="Genomic_DNA"/>
</dbReference>
<feature type="compositionally biased region" description="Basic and acidic residues" evidence="1">
    <location>
        <begin position="7"/>
        <end position="47"/>
    </location>
</feature>
<organism evidence="2 3">
    <name type="scientific">Brugia timori</name>
    <dbReference type="NCBI Taxonomy" id="42155"/>
    <lineage>
        <taxon>Eukaryota</taxon>
        <taxon>Metazoa</taxon>
        <taxon>Ecdysozoa</taxon>
        <taxon>Nematoda</taxon>
        <taxon>Chromadorea</taxon>
        <taxon>Rhabditida</taxon>
        <taxon>Spirurina</taxon>
        <taxon>Spiruromorpha</taxon>
        <taxon>Filarioidea</taxon>
        <taxon>Onchocercidae</taxon>
        <taxon>Brugia</taxon>
    </lineage>
</organism>
<proteinExistence type="predicted"/>